<reference evidence="2 3" key="1">
    <citation type="journal article" date="2019" name="Nat. Med.">
        <title>A library of human gut bacterial isolates paired with longitudinal multiomics data enables mechanistic microbiome research.</title>
        <authorList>
            <person name="Poyet M."/>
            <person name="Groussin M."/>
            <person name="Gibbons S.M."/>
            <person name="Avila-Pacheco J."/>
            <person name="Jiang X."/>
            <person name="Kearney S.M."/>
            <person name="Perrotta A.R."/>
            <person name="Berdy B."/>
            <person name="Zhao S."/>
            <person name="Lieberman T.D."/>
            <person name="Swanson P.K."/>
            <person name="Smith M."/>
            <person name="Roesemann S."/>
            <person name="Alexander J.E."/>
            <person name="Rich S.A."/>
            <person name="Livny J."/>
            <person name="Vlamakis H."/>
            <person name="Clish C."/>
            <person name="Bullock K."/>
            <person name="Deik A."/>
            <person name="Scott J."/>
            <person name="Pierce K.A."/>
            <person name="Xavier R.J."/>
            <person name="Alm E.J."/>
        </authorList>
    </citation>
    <scope>NUCLEOTIDE SEQUENCE [LARGE SCALE GENOMIC DNA]</scope>
    <source>
        <strain evidence="2 3">BIOML-A14</strain>
    </source>
</reference>
<proteinExistence type="predicted"/>
<comment type="caution">
    <text evidence="2">The sequence shown here is derived from an EMBL/GenBank/DDBJ whole genome shotgun (WGS) entry which is preliminary data.</text>
</comment>
<dbReference type="AlphaFoldDB" id="A0A643KJ25"/>
<dbReference type="Proteomes" id="UP000435985">
    <property type="component" value="Unassembled WGS sequence"/>
</dbReference>
<dbReference type="Gene3D" id="3.40.50.12480">
    <property type="match status" value="2"/>
</dbReference>
<feature type="signal peptide" evidence="1">
    <location>
        <begin position="1"/>
        <end position="23"/>
    </location>
</feature>
<protein>
    <submittedName>
        <fullName evidence="2">Leucine-rich repeat domain-containing protein</fullName>
    </submittedName>
</protein>
<sequence length="319" mass="34671">MSRFRLVATALLVALCAGFYSCGGDNDETPLNNDDNSNISNENGNSVIVGTTAMVQLKKVGALSTLISDNVKFNITDLRIMGDINGDDIALIREMAGADVKGNETNGKLANLNLSNANLVNGGIYYTGITQEVSSSNELWQYMFYKCGSLTSIVLPNNIAHIGAFALSYSGITSFTIPNNIQTIGNEAFKNCTKLESIVIGNSIVSAAENMLDGCINLKKIRMLSDNSTYTIEGKIFQNGMLFNESKSELIRCCYLGSSNYIVPNGVKKVGDYAFTGCNQLESITFSDDVIMVGKYAFQNCIYNHRTTKTNQKYPSVNL</sequence>
<dbReference type="PROSITE" id="PS51257">
    <property type="entry name" value="PROKAR_LIPOPROTEIN"/>
    <property type="match status" value="1"/>
</dbReference>
<feature type="chain" id="PRO_5030147772" evidence="1">
    <location>
        <begin position="24"/>
        <end position="319"/>
    </location>
</feature>
<dbReference type="PANTHER" id="PTHR45661">
    <property type="entry name" value="SURFACE ANTIGEN"/>
    <property type="match status" value="1"/>
</dbReference>
<gene>
    <name evidence="2" type="ORF">F3B98_22520</name>
</gene>
<dbReference type="InterPro" id="IPR032675">
    <property type="entry name" value="LRR_dom_sf"/>
</dbReference>
<evidence type="ECO:0000256" key="1">
    <source>
        <dbReference type="SAM" id="SignalP"/>
    </source>
</evidence>
<dbReference type="PANTHER" id="PTHR45661:SF3">
    <property type="entry name" value="IG-LIKE DOMAIN-CONTAINING PROTEIN"/>
    <property type="match status" value="1"/>
</dbReference>
<evidence type="ECO:0000313" key="3">
    <source>
        <dbReference type="Proteomes" id="UP000435985"/>
    </source>
</evidence>
<keyword evidence="1" id="KW-0732">Signal</keyword>
<dbReference type="InterPro" id="IPR053139">
    <property type="entry name" value="Surface_bspA-like"/>
</dbReference>
<organism evidence="2 3">
    <name type="scientific">Bacteroides ovatus</name>
    <dbReference type="NCBI Taxonomy" id="28116"/>
    <lineage>
        <taxon>Bacteria</taxon>
        <taxon>Pseudomonadati</taxon>
        <taxon>Bacteroidota</taxon>
        <taxon>Bacteroidia</taxon>
        <taxon>Bacteroidales</taxon>
        <taxon>Bacteroidaceae</taxon>
        <taxon>Bacteroides</taxon>
    </lineage>
</organism>
<accession>A0A643KJ25</accession>
<dbReference type="SUPFAM" id="SSF52058">
    <property type="entry name" value="L domain-like"/>
    <property type="match status" value="1"/>
</dbReference>
<dbReference type="Pfam" id="PF13306">
    <property type="entry name" value="LRR_5"/>
    <property type="match status" value="2"/>
</dbReference>
<name>A0A643KJ25_BACOV</name>
<dbReference type="Gene3D" id="3.80.10.10">
    <property type="entry name" value="Ribonuclease Inhibitor"/>
    <property type="match status" value="1"/>
</dbReference>
<dbReference type="EMBL" id="VWFO01000039">
    <property type="protein sequence ID" value="KAA4661603.1"/>
    <property type="molecule type" value="Genomic_DNA"/>
</dbReference>
<evidence type="ECO:0000313" key="2">
    <source>
        <dbReference type="EMBL" id="KAA4661603.1"/>
    </source>
</evidence>
<dbReference type="InterPro" id="IPR026906">
    <property type="entry name" value="LRR_5"/>
</dbReference>